<protein>
    <recommendedName>
        <fullName evidence="3">Response regulatory domain-containing protein</fullName>
    </recommendedName>
</protein>
<evidence type="ECO:0008006" key="3">
    <source>
        <dbReference type="Google" id="ProtNLM"/>
    </source>
</evidence>
<dbReference type="Proteomes" id="UP000239711">
    <property type="component" value="Unassembled WGS sequence"/>
</dbReference>
<gene>
    <name evidence="1" type="ORF">C5745_04250</name>
</gene>
<sequence>MEFKVINYTFDMKRITVGIVSNNKRLRIAYRLLLEEEGEDQTEVLWDSLLAEDLRIYRTHYGQPDVLLVDYEGVCNQVSFCLEDLKSLFPQSAFLLICDDCEKNLNKERGVKLRQFLISKYCSVQTLLSSISKVVLSAVLSKRKPSTGFA</sequence>
<name>A0A2S9J6K6_9SPHI</name>
<dbReference type="EMBL" id="PVBQ01000003">
    <property type="protein sequence ID" value="PRD48423.1"/>
    <property type="molecule type" value="Genomic_DNA"/>
</dbReference>
<reference evidence="1 2" key="1">
    <citation type="submission" date="2018-02" db="EMBL/GenBank/DDBJ databases">
        <title>The draft genome of Sphingobacterium sp. 5JN-11.</title>
        <authorList>
            <person name="Liu L."/>
            <person name="Li L."/>
            <person name="Liang L."/>
            <person name="Zhang X."/>
            <person name="Wang T."/>
        </authorList>
    </citation>
    <scope>NUCLEOTIDE SEQUENCE [LARGE SCALE GENOMIC DNA]</scope>
    <source>
        <strain evidence="1 2">5JN-11</strain>
    </source>
</reference>
<evidence type="ECO:0000313" key="2">
    <source>
        <dbReference type="Proteomes" id="UP000239711"/>
    </source>
</evidence>
<organism evidence="1 2">
    <name type="scientific">Sphingobacterium haloxyli</name>
    <dbReference type="NCBI Taxonomy" id="2100533"/>
    <lineage>
        <taxon>Bacteria</taxon>
        <taxon>Pseudomonadati</taxon>
        <taxon>Bacteroidota</taxon>
        <taxon>Sphingobacteriia</taxon>
        <taxon>Sphingobacteriales</taxon>
        <taxon>Sphingobacteriaceae</taxon>
        <taxon>Sphingobacterium</taxon>
    </lineage>
</organism>
<dbReference type="AlphaFoldDB" id="A0A2S9J6K6"/>
<evidence type="ECO:0000313" key="1">
    <source>
        <dbReference type="EMBL" id="PRD48423.1"/>
    </source>
</evidence>
<accession>A0A2S9J6K6</accession>
<proteinExistence type="predicted"/>
<keyword evidence="2" id="KW-1185">Reference proteome</keyword>
<comment type="caution">
    <text evidence="1">The sequence shown here is derived from an EMBL/GenBank/DDBJ whole genome shotgun (WGS) entry which is preliminary data.</text>
</comment>